<gene>
    <name evidence="2" type="ORF">KK062_00860</name>
</gene>
<comment type="caution">
    <text evidence="2">The sequence shown here is derived from an EMBL/GenBank/DDBJ whole genome shotgun (WGS) entry which is preliminary data.</text>
</comment>
<feature type="transmembrane region" description="Helical" evidence="1">
    <location>
        <begin position="28"/>
        <end position="52"/>
    </location>
</feature>
<dbReference type="EMBL" id="JAHESE010000001">
    <property type="protein sequence ID" value="MBT1706747.1"/>
    <property type="molecule type" value="Genomic_DNA"/>
</dbReference>
<proteinExistence type="predicted"/>
<protein>
    <submittedName>
        <fullName evidence="2">AtpZ/AtpI family protein</fullName>
    </submittedName>
</protein>
<keyword evidence="1" id="KW-1133">Transmembrane helix</keyword>
<name>A0AAP2DV66_9BACT</name>
<sequence length="60" mass="6778">MKYSGLAIQLFGAIGVLGWLGYKLDQYLALTFPAFMLLFGFLAFGGMMFQVYRSIKRDNS</sequence>
<keyword evidence="3" id="KW-1185">Reference proteome</keyword>
<reference evidence="2 3" key="1">
    <citation type="submission" date="2021-05" db="EMBL/GenBank/DDBJ databases">
        <title>A Polyphasic approach of four new species of the genus Ohtaekwangia: Ohtaekwangia histidinii sp. nov., Ohtaekwangia cretensis sp. nov., Ohtaekwangia indiensis sp. nov., Ohtaekwangia reichenbachii sp. nov. from diverse environment.</title>
        <authorList>
            <person name="Octaviana S."/>
        </authorList>
    </citation>
    <scope>NUCLEOTIDE SEQUENCE [LARGE SCALE GENOMIC DNA]</scope>
    <source>
        <strain evidence="2 3">PWU5</strain>
    </source>
</reference>
<dbReference type="AlphaFoldDB" id="A0AAP2DV66"/>
<evidence type="ECO:0000256" key="1">
    <source>
        <dbReference type="SAM" id="Phobius"/>
    </source>
</evidence>
<keyword evidence="1" id="KW-0812">Transmembrane</keyword>
<organism evidence="2 3">
    <name type="scientific">Dawidia cretensis</name>
    <dbReference type="NCBI Taxonomy" id="2782350"/>
    <lineage>
        <taxon>Bacteria</taxon>
        <taxon>Pseudomonadati</taxon>
        <taxon>Bacteroidota</taxon>
        <taxon>Cytophagia</taxon>
        <taxon>Cytophagales</taxon>
        <taxon>Chryseotaleaceae</taxon>
        <taxon>Dawidia</taxon>
    </lineage>
</organism>
<dbReference type="Pfam" id="PF09527">
    <property type="entry name" value="ATPase_gene1"/>
    <property type="match status" value="1"/>
</dbReference>
<evidence type="ECO:0000313" key="2">
    <source>
        <dbReference type="EMBL" id="MBT1706747.1"/>
    </source>
</evidence>
<dbReference type="Proteomes" id="UP001319080">
    <property type="component" value="Unassembled WGS sequence"/>
</dbReference>
<accession>A0AAP2DV66</accession>
<feature type="transmembrane region" description="Helical" evidence="1">
    <location>
        <begin position="5"/>
        <end position="22"/>
    </location>
</feature>
<dbReference type="InterPro" id="IPR032820">
    <property type="entry name" value="ATPase_put"/>
</dbReference>
<evidence type="ECO:0000313" key="3">
    <source>
        <dbReference type="Proteomes" id="UP001319080"/>
    </source>
</evidence>
<keyword evidence="1" id="KW-0472">Membrane</keyword>